<evidence type="ECO:0000256" key="1">
    <source>
        <dbReference type="ARBA" id="ARBA00004567"/>
    </source>
</evidence>
<keyword evidence="3 9" id="KW-0813">Transport</keyword>
<dbReference type="InterPro" id="IPR011502">
    <property type="entry name" value="Nucleoporin_Nup85"/>
</dbReference>
<dbReference type="GO" id="GO:0005643">
    <property type="term" value="C:nuclear pore"/>
    <property type="evidence" value="ECO:0007669"/>
    <property type="project" value="UniProtKB-SubCell"/>
</dbReference>
<evidence type="ECO:0000256" key="3">
    <source>
        <dbReference type="ARBA" id="ARBA00022448"/>
    </source>
</evidence>
<comment type="similarity">
    <text evidence="2 9">Belongs to the nucleoporin Nup85 family.</text>
</comment>
<dbReference type="GO" id="GO:0031965">
    <property type="term" value="C:nuclear membrane"/>
    <property type="evidence" value="ECO:0007669"/>
    <property type="project" value="UniProtKB-UniRule"/>
</dbReference>
<keyword evidence="4 9" id="KW-0509">mRNA transport</keyword>
<dbReference type="EMBL" id="JBFDAA010000018">
    <property type="protein sequence ID" value="KAL1115921.1"/>
    <property type="molecule type" value="Genomic_DNA"/>
</dbReference>
<name>A0ABD0XXE2_9HEMI</name>
<dbReference type="PANTHER" id="PTHR13373">
    <property type="entry name" value="FROUNT PROTEIN-RELATED"/>
    <property type="match status" value="1"/>
</dbReference>
<evidence type="ECO:0000313" key="11">
    <source>
        <dbReference type="Proteomes" id="UP001558652"/>
    </source>
</evidence>
<comment type="function">
    <text evidence="9">Functions as a component of the nuclear pore complex (NPC).</text>
</comment>
<dbReference type="GO" id="GO:0051028">
    <property type="term" value="P:mRNA transport"/>
    <property type="evidence" value="ECO:0007669"/>
    <property type="project" value="UniProtKB-KW"/>
</dbReference>
<keyword evidence="8 9" id="KW-0539">Nucleus</keyword>
<dbReference type="Proteomes" id="UP001558652">
    <property type="component" value="Unassembled WGS sequence"/>
</dbReference>
<keyword evidence="5 9" id="KW-0653">Protein transport</keyword>
<keyword evidence="11" id="KW-1185">Reference proteome</keyword>
<sequence>RSSIRQCIENLQNEAINKKNEVYNEWAEAFEEIELLWHLCELLHLDIVPADAVLPRLLEWIQFHWSEYDVKASALLGECVSRGAELRHSDYWQLVTKLLLHGKFQAARALLRLHSKADTPPFLEAEYLLRVIPVYSVYGGLSVSEFNGRWKGWKSAVRSKMKAATFVSYPQLNTIMSIVGDEELPLDEVKPHCGTWYELMTALLLFSEPTVKSHDLSYHAGRCISLYGGSASLRLADHVILALLDSDINGAVRKLQMMIDGGWCAVHLGNLLDLTGYFTKSDPRERIHMETLLIDYGRMLMSHQSLWQVGIAYLEYCPDYGLATLETLLEKIPLNTEKKALKVFNIAHKLGLKNVGTSVCRVMGNKCLKRGEVGGALTWALMSNDGEFATIAADVYLRRYVLEADLAECSNTLLHLGQSILLSPRLTFLAKYCEFHELYKKDDLKEAAALLVRLLDSNVSPRYFWLTLLSDSLPLFETDAGTDSSVFSHSDTMVLSSCLEELVSEMHDSPTPPPPALQEKIRTIRMAIAKNIDKTLISELCSANLSANSHTKVYKCY</sequence>
<evidence type="ECO:0000256" key="7">
    <source>
        <dbReference type="ARBA" id="ARBA00023132"/>
    </source>
</evidence>
<dbReference type="GO" id="GO:0015031">
    <property type="term" value="P:protein transport"/>
    <property type="evidence" value="ECO:0007669"/>
    <property type="project" value="UniProtKB-KW"/>
</dbReference>
<proteinExistence type="inferred from homology"/>
<dbReference type="AlphaFoldDB" id="A0ABD0XXE2"/>
<evidence type="ECO:0000256" key="5">
    <source>
        <dbReference type="ARBA" id="ARBA00022927"/>
    </source>
</evidence>
<evidence type="ECO:0000313" key="10">
    <source>
        <dbReference type="EMBL" id="KAL1115921.1"/>
    </source>
</evidence>
<protein>
    <recommendedName>
        <fullName evidence="9">Nuclear pore complex protein Nup85</fullName>
    </recommendedName>
</protein>
<keyword evidence="9" id="KW-0472">Membrane</keyword>
<dbReference type="PANTHER" id="PTHR13373:SF21">
    <property type="entry name" value="NUCLEAR PORE COMPLEX PROTEIN NUP85"/>
    <property type="match status" value="1"/>
</dbReference>
<evidence type="ECO:0000256" key="8">
    <source>
        <dbReference type="ARBA" id="ARBA00023242"/>
    </source>
</evidence>
<comment type="caution">
    <text evidence="10">The sequence shown here is derived from an EMBL/GenBank/DDBJ whole genome shotgun (WGS) entry which is preliminary data.</text>
</comment>
<evidence type="ECO:0000256" key="6">
    <source>
        <dbReference type="ARBA" id="ARBA00023010"/>
    </source>
</evidence>
<comment type="subcellular location">
    <subcellularLocation>
        <location evidence="1 9">Nucleus</location>
        <location evidence="1 9">Nuclear pore complex</location>
    </subcellularLocation>
</comment>
<accession>A0ABD0XXE2</accession>
<dbReference type="Pfam" id="PF07575">
    <property type="entry name" value="Nucleopor_Nup85"/>
    <property type="match status" value="1"/>
</dbReference>
<feature type="non-terminal residue" evidence="10">
    <location>
        <position position="1"/>
    </location>
</feature>
<keyword evidence="7 9" id="KW-0906">Nuclear pore complex</keyword>
<keyword evidence="6 9" id="KW-0811">Translocation</keyword>
<reference evidence="10 11" key="1">
    <citation type="submission" date="2024-07" db="EMBL/GenBank/DDBJ databases">
        <title>Chromosome-level genome assembly of the water stick insect Ranatra chinensis (Heteroptera: Nepidae).</title>
        <authorList>
            <person name="Liu X."/>
        </authorList>
    </citation>
    <scope>NUCLEOTIDE SEQUENCE [LARGE SCALE GENOMIC DNA]</scope>
    <source>
        <strain evidence="10">Cailab_2021Rc</strain>
        <tissue evidence="10">Muscle</tissue>
    </source>
</reference>
<organism evidence="10 11">
    <name type="scientific">Ranatra chinensis</name>
    <dbReference type="NCBI Taxonomy" id="642074"/>
    <lineage>
        <taxon>Eukaryota</taxon>
        <taxon>Metazoa</taxon>
        <taxon>Ecdysozoa</taxon>
        <taxon>Arthropoda</taxon>
        <taxon>Hexapoda</taxon>
        <taxon>Insecta</taxon>
        <taxon>Pterygota</taxon>
        <taxon>Neoptera</taxon>
        <taxon>Paraneoptera</taxon>
        <taxon>Hemiptera</taxon>
        <taxon>Heteroptera</taxon>
        <taxon>Panheteroptera</taxon>
        <taxon>Nepomorpha</taxon>
        <taxon>Nepidae</taxon>
        <taxon>Ranatrinae</taxon>
        <taxon>Ranatra</taxon>
    </lineage>
</organism>
<comment type="subunit">
    <text evidence="9">Component of the nuclear pore complex (NPC).</text>
</comment>
<gene>
    <name evidence="10" type="ORF">AAG570_005416</name>
</gene>
<evidence type="ECO:0000256" key="9">
    <source>
        <dbReference type="RuleBase" id="RU365073"/>
    </source>
</evidence>
<evidence type="ECO:0000256" key="2">
    <source>
        <dbReference type="ARBA" id="ARBA00005573"/>
    </source>
</evidence>
<evidence type="ECO:0000256" key="4">
    <source>
        <dbReference type="ARBA" id="ARBA00022816"/>
    </source>
</evidence>